<organism evidence="1 2">
    <name type="scientific">Candidatus Thiodictyon syntrophicum</name>
    <dbReference type="NCBI Taxonomy" id="1166950"/>
    <lineage>
        <taxon>Bacteria</taxon>
        <taxon>Pseudomonadati</taxon>
        <taxon>Pseudomonadota</taxon>
        <taxon>Gammaproteobacteria</taxon>
        <taxon>Chromatiales</taxon>
        <taxon>Chromatiaceae</taxon>
        <taxon>Thiodictyon</taxon>
    </lineage>
</organism>
<dbReference type="RefSeq" id="WP_100919093.1">
    <property type="nucleotide sequence ID" value="NZ_CP020370.1"/>
</dbReference>
<keyword evidence="2" id="KW-1185">Reference proteome</keyword>
<dbReference type="Pfam" id="PF10387">
    <property type="entry name" value="DUF2442"/>
    <property type="match status" value="1"/>
</dbReference>
<name>A0A2K8U7C2_9GAMM</name>
<dbReference type="InterPro" id="IPR018841">
    <property type="entry name" value="DUF2442"/>
</dbReference>
<reference evidence="1 2" key="1">
    <citation type="submission" date="2017-03" db="EMBL/GenBank/DDBJ databases">
        <title>Complete genome sequence of Candidatus 'Thiodictyon syntrophicum' sp. nov. strain Cad16T, a photolithoautotroph purple sulfur bacterium isolated from an alpine meromictic lake.</title>
        <authorList>
            <person name="Luedin S.M."/>
            <person name="Pothier J.F."/>
            <person name="Danza F."/>
            <person name="Storelli N."/>
            <person name="Wittwer M."/>
            <person name="Tonolla M."/>
        </authorList>
    </citation>
    <scope>NUCLEOTIDE SEQUENCE [LARGE SCALE GENOMIC DNA]</scope>
    <source>
        <strain evidence="1 2">Cad16T</strain>
    </source>
</reference>
<sequence length="81" mass="9298">MTGSVKGKAVHFDDRFLHVELEDGRIISTPMLWYTDLQSATMRELKNCVFICHGTGIEWPDLDYHLSIESMLAFHSERQAA</sequence>
<evidence type="ECO:0000313" key="1">
    <source>
        <dbReference type="EMBL" id="AUB81319.1"/>
    </source>
</evidence>
<accession>A0A2K8U7C2</accession>
<proteinExistence type="predicted"/>
<dbReference type="AlphaFoldDB" id="A0A2K8U7C2"/>
<dbReference type="OrthoDB" id="9807561at2"/>
<evidence type="ECO:0008006" key="3">
    <source>
        <dbReference type="Google" id="ProtNLM"/>
    </source>
</evidence>
<dbReference type="Gene3D" id="3.30.2020.40">
    <property type="entry name" value="Uncharacterised protein PF10387, DUF2442"/>
    <property type="match status" value="1"/>
</dbReference>
<gene>
    <name evidence="1" type="ORF">THSYN_10400</name>
</gene>
<dbReference type="KEGG" id="tsy:THSYN_10400"/>
<dbReference type="EMBL" id="CP020370">
    <property type="protein sequence ID" value="AUB81319.1"/>
    <property type="molecule type" value="Genomic_DNA"/>
</dbReference>
<dbReference type="Proteomes" id="UP000232638">
    <property type="component" value="Chromosome"/>
</dbReference>
<protein>
    <recommendedName>
        <fullName evidence="3">DUF2442 domain-containing protein</fullName>
    </recommendedName>
</protein>
<evidence type="ECO:0000313" key="2">
    <source>
        <dbReference type="Proteomes" id="UP000232638"/>
    </source>
</evidence>